<feature type="compositionally biased region" description="Basic and acidic residues" evidence="6">
    <location>
        <begin position="33"/>
        <end position="44"/>
    </location>
</feature>
<accession>A0AAD4KPZ4</accession>
<evidence type="ECO:0000256" key="2">
    <source>
        <dbReference type="ARBA" id="ARBA00005982"/>
    </source>
</evidence>
<dbReference type="Gene3D" id="1.20.1250.20">
    <property type="entry name" value="MFS general substrate transporter like domains"/>
    <property type="match status" value="1"/>
</dbReference>
<keyword evidence="5 7" id="KW-0472">Membrane</keyword>
<feature type="transmembrane region" description="Helical" evidence="7">
    <location>
        <begin position="193"/>
        <end position="210"/>
    </location>
</feature>
<comment type="similarity">
    <text evidence="2">Belongs to the major facilitator superfamily. Proton-dependent oligopeptide transporter (POT/PTR) (TC 2.A.17) family.</text>
</comment>
<dbReference type="GO" id="GO:0016020">
    <property type="term" value="C:membrane"/>
    <property type="evidence" value="ECO:0007669"/>
    <property type="project" value="UniProtKB-SubCell"/>
</dbReference>
<dbReference type="AlphaFoldDB" id="A0AAD4KPZ4"/>
<feature type="transmembrane region" description="Helical" evidence="7">
    <location>
        <begin position="277"/>
        <end position="298"/>
    </location>
</feature>
<feature type="compositionally biased region" description="Polar residues" evidence="6">
    <location>
        <begin position="45"/>
        <end position="55"/>
    </location>
</feature>
<feature type="transmembrane region" description="Helical" evidence="7">
    <location>
        <begin position="545"/>
        <end position="566"/>
    </location>
</feature>
<dbReference type="InterPro" id="IPR000109">
    <property type="entry name" value="POT_fam"/>
</dbReference>
<feature type="transmembrane region" description="Helical" evidence="7">
    <location>
        <begin position="158"/>
        <end position="181"/>
    </location>
</feature>
<dbReference type="EMBL" id="JAJTJA010000007">
    <property type="protein sequence ID" value="KAH8696408.1"/>
    <property type="molecule type" value="Genomic_DNA"/>
</dbReference>
<organism evidence="8 9">
    <name type="scientific">Talaromyces proteolyticus</name>
    <dbReference type="NCBI Taxonomy" id="1131652"/>
    <lineage>
        <taxon>Eukaryota</taxon>
        <taxon>Fungi</taxon>
        <taxon>Dikarya</taxon>
        <taxon>Ascomycota</taxon>
        <taxon>Pezizomycotina</taxon>
        <taxon>Eurotiomycetes</taxon>
        <taxon>Eurotiomycetidae</taxon>
        <taxon>Eurotiales</taxon>
        <taxon>Trichocomaceae</taxon>
        <taxon>Talaromyces</taxon>
        <taxon>Talaromyces sect. Bacilispori</taxon>
    </lineage>
</organism>
<dbReference type="SUPFAM" id="SSF103473">
    <property type="entry name" value="MFS general substrate transporter"/>
    <property type="match status" value="1"/>
</dbReference>
<dbReference type="RefSeq" id="XP_046071345.1">
    <property type="nucleotide sequence ID" value="XM_046218347.1"/>
</dbReference>
<evidence type="ECO:0000256" key="6">
    <source>
        <dbReference type="SAM" id="MobiDB-lite"/>
    </source>
</evidence>
<reference evidence="8" key="1">
    <citation type="submission" date="2021-12" db="EMBL/GenBank/DDBJ databases">
        <title>Convergent genome expansion in fungi linked to evolution of root-endophyte symbiosis.</title>
        <authorList>
            <consortium name="DOE Joint Genome Institute"/>
            <person name="Ke Y.-H."/>
            <person name="Bonito G."/>
            <person name="Liao H.-L."/>
            <person name="Looney B."/>
            <person name="Rojas-Flechas A."/>
            <person name="Nash J."/>
            <person name="Hameed K."/>
            <person name="Schadt C."/>
            <person name="Martin F."/>
            <person name="Crous P.W."/>
            <person name="Miettinen O."/>
            <person name="Magnuson J.K."/>
            <person name="Labbe J."/>
            <person name="Jacobson D."/>
            <person name="Doktycz M.J."/>
            <person name="Veneault-Fourrey C."/>
            <person name="Kuo A."/>
            <person name="Mondo S."/>
            <person name="Calhoun S."/>
            <person name="Riley R."/>
            <person name="Ohm R."/>
            <person name="LaButti K."/>
            <person name="Andreopoulos B."/>
            <person name="Pangilinan J."/>
            <person name="Nolan M."/>
            <person name="Tritt A."/>
            <person name="Clum A."/>
            <person name="Lipzen A."/>
            <person name="Daum C."/>
            <person name="Barry K."/>
            <person name="Grigoriev I.V."/>
            <person name="Vilgalys R."/>
        </authorList>
    </citation>
    <scope>NUCLEOTIDE SEQUENCE</scope>
    <source>
        <strain evidence="8">PMI_201</strain>
    </source>
</reference>
<dbReference type="InterPro" id="IPR036259">
    <property type="entry name" value="MFS_trans_sf"/>
</dbReference>
<dbReference type="Proteomes" id="UP001201262">
    <property type="component" value="Unassembled WGS sequence"/>
</dbReference>
<feature type="transmembrane region" description="Helical" evidence="7">
    <location>
        <begin position="518"/>
        <end position="538"/>
    </location>
</feature>
<proteinExistence type="inferred from homology"/>
<feature type="region of interest" description="Disordered" evidence="6">
    <location>
        <begin position="25"/>
        <end position="64"/>
    </location>
</feature>
<comment type="caution">
    <text evidence="8">The sequence shown here is derived from an EMBL/GenBank/DDBJ whole genome shotgun (WGS) entry which is preliminary data.</text>
</comment>
<feature type="transmembrane region" description="Helical" evidence="7">
    <location>
        <begin position="133"/>
        <end position="152"/>
    </location>
</feature>
<dbReference type="PANTHER" id="PTHR11654">
    <property type="entry name" value="OLIGOPEPTIDE TRANSPORTER-RELATED"/>
    <property type="match status" value="1"/>
</dbReference>
<keyword evidence="4 7" id="KW-1133">Transmembrane helix</keyword>
<name>A0AAD4KPZ4_9EURO</name>
<evidence type="ECO:0000256" key="1">
    <source>
        <dbReference type="ARBA" id="ARBA00004141"/>
    </source>
</evidence>
<evidence type="ECO:0000256" key="3">
    <source>
        <dbReference type="ARBA" id="ARBA00022692"/>
    </source>
</evidence>
<evidence type="ECO:0000313" key="8">
    <source>
        <dbReference type="EMBL" id="KAH8696408.1"/>
    </source>
</evidence>
<protein>
    <submittedName>
        <fullName evidence="8">MFS peptide transporter</fullName>
    </submittedName>
</protein>
<evidence type="ECO:0000256" key="5">
    <source>
        <dbReference type="ARBA" id="ARBA00023136"/>
    </source>
</evidence>
<feature type="transmembrane region" description="Helical" evidence="7">
    <location>
        <begin position="410"/>
        <end position="428"/>
    </location>
</feature>
<dbReference type="Pfam" id="PF00854">
    <property type="entry name" value="PTR2"/>
    <property type="match status" value="1"/>
</dbReference>
<gene>
    <name evidence="8" type="ORF">BGW36DRAFT_397962</name>
</gene>
<evidence type="ECO:0000313" key="9">
    <source>
        <dbReference type="Proteomes" id="UP001201262"/>
    </source>
</evidence>
<keyword evidence="3 7" id="KW-0812">Transmembrane</keyword>
<evidence type="ECO:0000256" key="4">
    <source>
        <dbReference type="ARBA" id="ARBA00022989"/>
    </source>
</evidence>
<keyword evidence="9" id="KW-1185">Reference proteome</keyword>
<feature type="compositionally biased region" description="Basic and acidic residues" evidence="6">
    <location>
        <begin position="589"/>
        <end position="608"/>
    </location>
</feature>
<feature type="region of interest" description="Disordered" evidence="6">
    <location>
        <begin position="583"/>
        <end position="608"/>
    </location>
</feature>
<dbReference type="GeneID" id="70248634"/>
<feature type="transmembrane region" description="Helical" evidence="7">
    <location>
        <begin position="440"/>
        <end position="459"/>
    </location>
</feature>
<sequence length="608" mass="67096">MGRSDDLRRYIPCFDLIPLEVVEPTGRNSFDIPPHDLRDPEKASDTNVAATSDASSEYPIPTEEERQTLRKVPGNLSVIAYALCLVEFAERASYYGSQTFPLPESGNGAGAPPRGSQETAGALGMGLQASQGFVLLFSFLAYIIPIFGGWWADTKVGRYYAIVVGVLICGVAHVIQIIGAIPSVLQKATSHSAPPFIISLLILAVGASILKPNIAPTLLDQQVHYKEYTKVLKSGEKVIVSPEATTTRAMLIFYGMVNAGAFYMLATTYAEKDVGYWLTYLLAGIIYFLLPILLFAMYKRTRRLPPSGSELTSAFKIIGTAVKHSKGKFWKKDFWDAAMPSTLAAQGISVSWNDKLVDDVKRTINACHILFFFPIYNLNDCGIGSVSTNQDATMVTNGAPNDLLNNFNPLTIIVFVPILSYIVYPIMARLGFRNGPINRITFGFFLATIAGIYGAVVQYKVYQLSTCGYYASTCDEVADISIWVQIPNQVLAAMSECFCNVTAYEIAYSCAAPSMRGLVMAVFLFMTALSSALGEILIPATVDPYLIWIWAAPAIALAVQSVWFWFRFHHLNNEEFMIDEDSYPQTVEPKIEEPRIDEEPKVDEETKL</sequence>
<evidence type="ECO:0000256" key="7">
    <source>
        <dbReference type="SAM" id="Phobius"/>
    </source>
</evidence>
<dbReference type="GO" id="GO:0022857">
    <property type="term" value="F:transmembrane transporter activity"/>
    <property type="evidence" value="ECO:0007669"/>
    <property type="project" value="InterPro"/>
</dbReference>
<comment type="subcellular location">
    <subcellularLocation>
        <location evidence="1">Membrane</location>
        <topology evidence="1">Multi-pass membrane protein</topology>
    </subcellularLocation>
</comment>
<feature type="transmembrane region" description="Helical" evidence="7">
    <location>
        <begin position="251"/>
        <end position="270"/>
    </location>
</feature>